<proteinExistence type="predicted"/>
<evidence type="ECO:0000256" key="1">
    <source>
        <dbReference type="SAM" id="Phobius"/>
    </source>
</evidence>
<feature type="transmembrane region" description="Helical" evidence="1">
    <location>
        <begin position="37"/>
        <end position="58"/>
    </location>
</feature>
<feature type="transmembrane region" description="Helical" evidence="1">
    <location>
        <begin position="147"/>
        <end position="170"/>
    </location>
</feature>
<name>A0A953M0Y2_9BACT</name>
<reference evidence="2" key="2">
    <citation type="submission" date="2021-08" db="EMBL/GenBank/DDBJ databases">
        <authorList>
            <person name="Dalcin Martins P."/>
        </authorList>
    </citation>
    <scope>NUCLEOTIDE SEQUENCE</scope>
    <source>
        <strain evidence="2">MAG_39</strain>
    </source>
</reference>
<feature type="transmembrane region" description="Helical" evidence="1">
    <location>
        <begin position="7"/>
        <end position="25"/>
    </location>
</feature>
<sequence>MTRSPLIDSTVFLCGAVVMSFEILGSRVLAPNFGTTIFVWGSLISVFLAGLAAGYFLGGKLADRNPSAKGLALVIMIPALLFISFPLYHTAVTGWIFRQDMGERISPLVASLALFFIPSVLLGAVSPYAVKLRTCSLSSVGHTVGTLYALSTTGSIAGTLATSFYLIAVAGVNTLIFYHGALLLLIAAPLLITRFKCPAASLSERARPRTDGDSGSPPS</sequence>
<organism evidence="2 3">
    <name type="scientific">Candidatus Nitrobium versatile</name>
    <dbReference type="NCBI Taxonomy" id="2884831"/>
    <lineage>
        <taxon>Bacteria</taxon>
        <taxon>Pseudomonadati</taxon>
        <taxon>Nitrospirota</taxon>
        <taxon>Nitrospiria</taxon>
        <taxon>Nitrospirales</taxon>
        <taxon>Nitrospiraceae</taxon>
        <taxon>Candidatus Nitrobium</taxon>
    </lineage>
</organism>
<comment type="caution">
    <text evidence="2">The sequence shown here is derived from an EMBL/GenBank/DDBJ whole genome shotgun (WGS) entry which is preliminary data.</text>
</comment>
<dbReference type="NCBIfam" id="NF037959">
    <property type="entry name" value="MFS_SpdSyn"/>
    <property type="match status" value="1"/>
</dbReference>
<dbReference type="EMBL" id="JAIOIV010000014">
    <property type="protein sequence ID" value="MBZ0154788.1"/>
    <property type="molecule type" value="Genomic_DNA"/>
</dbReference>
<reference evidence="2" key="1">
    <citation type="journal article" date="2021" name="bioRxiv">
        <title>Unraveling nitrogen, sulfur and carbon metabolic pathways and microbial community transcriptional responses to substrate deprivation and toxicity stresses in a bioreactor mimicking anoxic brackish coastal sediment conditions.</title>
        <authorList>
            <person name="Martins P.D."/>
            <person name="Echeveste M.J."/>
            <person name="Arshad A."/>
            <person name="Kurth J."/>
            <person name="Ouboter H."/>
            <person name="Jetten M.S.M."/>
            <person name="Welte C.U."/>
        </authorList>
    </citation>
    <scope>NUCLEOTIDE SEQUENCE</scope>
    <source>
        <strain evidence="2">MAG_39</strain>
    </source>
</reference>
<dbReference type="Proteomes" id="UP000705867">
    <property type="component" value="Unassembled WGS sequence"/>
</dbReference>
<evidence type="ECO:0000313" key="3">
    <source>
        <dbReference type="Proteomes" id="UP000705867"/>
    </source>
</evidence>
<keyword evidence="1" id="KW-0812">Transmembrane</keyword>
<accession>A0A953M0Y2</accession>
<dbReference type="SUPFAM" id="SSF103473">
    <property type="entry name" value="MFS general substrate transporter"/>
    <property type="match status" value="1"/>
</dbReference>
<gene>
    <name evidence="2" type="ORF">K8I29_01065</name>
</gene>
<feature type="transmembrane region" description="Helical" evidence="1">
    <location>
        <begin position="108"/>
        <end position="126"/>
    </location>
</feature>
<keyword evidence="1" id="KW-1133">Transmembrane helix</keyword>
<evidence type="ECO:0000313" key="2">
    <source>
        <dbReference type="EMBL" id="MBZ0154788.1"/>
    </source>
</evidence>
<feature type="transmembrane region" description="Helical" evidence="1">
    <location>
        <begin position="70"/>
        <end position="88"/>
    </location>
</feature>
<dbReference type="AlphaFoldDB" id="A0A953M0Y2"/>
<protein>
    <submittedName>
        <fullName evidence="2">Fused MFS/spermidine synthase</fullName>
    </submittedName>
</protein>
<dbReference type="InterPro" id="IPR036259">
    <property type="entry name" value="MFS_trans_sf"/>
</dbReference>
<keyword evidence="1" id="KW-0472">Membrane</keyword>